<keyword evidence="1" id="KW-1133">Transmembrane helix</keyword>
<feature type="transmembrane region" description="Helical" evidence="1">
    <location>
        <begin position="5"/>
        <end position="26"/>
    </location>
</feature>
<dbReference type="AlphaFoldDB" id="A0A2P7UVT2"/>
<dbReference type="EMBL" id="PXZM01000036">
    <property type="protein sequence ID" value="PSJ91076.1"/>
    <property type="molecule type" value="Genomic_DNA"/>
</dbReference>
<feature type="transmembrane region" description="Helical" evidence="1">
    <location>
        <begin position="32"/>
        <end position="51"/>
    </location>
</feature>
<evidence type="ECO:0000313" key="2">
    <source>
        <dbReference type="EMBL" id="PSJ91076.1"/>
    </source>
</evidence>
<evidence type="ECO:0000313" key="3">
    <source>
        <dbReference type="Proteomes" id="UP000240419"/>
    </source>
</evidence>
<comment type="caution">
    <text evidence="2">The sequence shown here is derived from an EMBL/GenBank/DDBJ whole genome shotgun (WGS) entry which is preliminary data.</text>
</comment>
<protein>
    <submittedName>
        <fullName evidence="2">Uncharacterized protein</fullName>
    </submittedName>
</protein>
<evidence type="ECO:0000256" key="1">
    <source>
        <dbReference type="SAM" id="Phobius"/>
    </source>
</evidence>
<dbReference type="Proteomes" id="UP000240419">
    <property type="component" value="Unassembled WGS sequence"/>
</dbReference>
<keyword evidence="3" id="KW-1185">Reference proteome</keyword>
<accession>A0A2P7UVT2</accession>
<keyword evidence="1" id="KW-0812">Transmembrane</keyword>
<name>A0A2P7UVT2_9BACL</name>
<gene>
    <name evidence="2" type="ORF">C7R93_20725</name>
</gene>
<sequence>MILKFFKWLMLIIGVINVAFTGWAYLTGITSRFYWTANAFYLLIAFLLFKWDAKRTAKKKQQSKTKTAR</sequence>
<keyword evidence="1" id="KW-0472">Membrane</keyword>
<proteinExistence type="predicted"/>
<reference evidence="2 3" key="1">
    <citation type="submission" date="2018-03" db="EMBL/GenBank/DDBJ databases">
        <title>Brevisbacillus phylogenomics.</title>
        <authorList>
            <person name="Dunlap C."/>
        </authorList>
    </citation>
    <scope>NUCLEOTIDE SEQUENCE [LARGE SCALE GENOMIC DNA]</scope>
    <source>
        <strain evidence="2 3">NRRL NRS-1210</strain>
    </source>
</reference>
<organism evidence="2 3">
    <name type="scientific">Brevibacillus fortis</name>
    <dbReference type="NCBI Taxonomy" id="2126352"/>
    <lineage>
        <taxon>Bacteria</taxon>
        <taxon>Bacillati</taxon>
        <taxon>Bacillota</taxon>
        <taxon>Bacilli</taxon>
        <taxon>Bacillales</taxon>
        <taxon>Paenibacillaceae</taxon>
        <taxon>Brevibacillus</taxon>
    </lineage>
</organism>
<dbReference type="RefSeq" id="WP_106840603.1">
    <property type="nucleotide sequence ID" value="NZ_JBCNIW010000025.1"/>
</dbReference>